<accession>A0A9J6E630</accession>
<keyword evidence="3" id="KW-1185">Reference proteome</keyword>
<feature type="compositionally biased region" description="Polar residues" evidence="1">
    <location>
        <begin position="133"/>
        <end position="145"/>
    </location>
</feature>
<sequence>MDVCPNPDCPICRLCGLTNSTEGHPGSLNFATCSENHLTGDATCKQILRPPKPKQPQTQAGHNNKFHQDNTNDPPRTKNLRLFCSEEEEDAYKSANGKHSSQSYLASSGQKPCSPPKKSAPTPPLPNLHPRSSGESANSNDGNQGHIQQALLHPVSWAEAVAPKSACTPPITQNAHYQAVIVENIYFKQRLAKYENKIAWLEKQLTQLMGTFPKPAAQAPQNLTSNQASSHETMGTSNHNQHRHKIQ</sequence>
<dbReference type="AlphaFoldDB" id="A0A9J6E630"/>
<evidence type="ECO:0000313" key="3">
    <source>
        <dbReference type="Proteomes" id="UP000821866"/>
    </source>
</evidence>
<feature type="compositionally biased region" description="Polar residues" evidence="1">
    <location>
        <begin position="97"/>
        <end position="110"/>
    </location>
</feature>
<feature type="compositionally biased region" description="Polar residues" evidence="1">
    <location>
        <begin position="219"/>
        <end position="239"/>
    </location>
</feature>
<organism evidence="2 3">
    <name type="scientific">Rhipicephalus microplus</name>
    <name type="common">Cattle tick</name>
    <name type="synonym">Boophilus microplus</name>
    <dbReference type="NCBI Taxonomy" id="6941"/>
    <lineage>
        <taxon>Eukaryota</taxon>
        <taxon>Metazoa</taxon>
        <taxon>Ecdysozoa</taxon>
        <taxon>Arthropoda</taxon>
        <taxon>Chelicerata</taxon>
        <taxon>Arachnida</taxon>
        <taxon>Acari</taxon>
        <taxon>Parasitiformes</taxon>
        <taxon>Ixodida</taxon>
        <taxon>Ixodoidea</taxon>
        <taxon>Ixodidae</taxon>
        <taxon>Rhipicephalinae</taxon>
        <taxon>Rhipicephalus</taxon>
        <taxon>Boophilus</taxon>
    </lineage>
</organism>
<evidence type="ECO:0000313" key="2">
    <source>
        <dbReference type="EMBL" id="KAH8029758.1"/>
    </source>
</evidence>
<dbReference type="EMBL" id="JABSTU010000005">
    <property type="protein sequence ID" value="KAH8029758.1"/>
    <property type="molecule type" value="Genomic_DNA"/>
</dbReference>
<dbReference type="Proteomes" id="UP000821866">
    <property type="component" value="Chromosome 3"/>
</dbReference>
<evidence type="ECO:0000256" key="1">
    <source>
        <dbReference type="SAM" id="MobiDB-lite"/>
    </source>
</evidence>
<proteinExistence type="predicted"/>
<protein>
    <submittedName>
        <fullName evidence="2">Uncharacterized protein</fullName>
    </submittedName>
</protein>
<name>A0A9J6E630_RHIMP</name>
<feature type="region of interest" description="Disordered" evidence="1">
    <location>
        <begin position="216"/>
        <end position="247"/>
    </location>
</feature>
<feature type="region of interest" description="Disordered" evidence="1">
    <location>
        <begin position="46"/>
        <end position="78"/>
    </location>
</feature>
<comment type="caution">
    <text evidence="2">The sequence shown here is derived from an EMBL/GenBank/DDBJ whole genome shotgun (WGS) entry which is preliminary data.</text>
</comment>
<gene>
    <name evidence="2" type="ORF">HPB51_003710</name>
</gene>
<reference evidence="2" key="2">
    <citation type="submission" date="2021-09" db="EMBL/GenBank/DDBJ databases">
        <authorList>
            <person name="Jia N."/>
            <person name="Wang J."/>
            <person name="Shi W."/>
            <person name="Du L."/>
            <person name="Sun Y."/>
            <person name="Zhan W."/>
            <person name="Jiang J."/>
            <person name="Wang Q."/>
            <person name="Zhang B."/>
            <person name="Ji P."/>
            <person name="Sakyi L.B."/>
            <person name="Cui X."/>
            <person name="Yuan T."/>
            <person name="Jiang B."/>
            <person name="Yang W."/>
            <person name="Lam T.T.-Y."/>
            <person name="Chang Q."/>
            <person name="Ding S."/>
            <person name="Wang X."/>
            <person name="Zhu J."/>
            <person name="Ruan X."/>
            <person name="Zhao L."/>
            <person name="Wei J."/>
            <person name="Que T."/>
            <person name="Du C."/>
            <person name="Cheng J."/>
            <person name="Dai P."/>
            <person name="Han X."/>
            <person name="Huang E."/>
            <person name="Gao Y."/>
            <person name="Liu J."/>
            <person name="Shao H."/>
            <person name="Ye R."/>
            <person name="Li L."/>
            <person name="Wei W."/>
            <person name="Wang X."/>
            <person name="Wang C."/>
            <person name="Huo Q."/>
            <person name="Li W."/>
            <person name="Guo W."/>
            <person name="Chen H."/>
            <person name="Chen S."/>
            <person name="Zhou L."/>
            <person name="Zhou L."/>
            <person name="Ni X."/>
            <person name="Tian J."/>
            <person name="Zhou Y."/>
            <person name="Sheng Y."/>
            <person name="Liu T."/>
            <person name="Pan Y."/>
            <person name="Xia L."/>
            <person name="Li J."/>
            <person name="Zhao F."/>
            <person name="Cao W."/>
        </authorList>
    </citation>
    <scope>NUCLEOTIDE SEQUENCE</scope>
    <source>
        <strain evidence="2">Rmic-2018</strain>
        <tissue evidence="2">Larvae</tissue>
    </source>
</reference>
<feature type="region of interest" description="Disordered" evidence="1">
    <location>
        <begin position="91"/>
        <end position="145"/>
    </location>
</feature>
<reference evidence="2" key="1">
    <citation type="journal article" date="2020" name="Cell">
        <title>Large-Scale Comparative Analyses of Tick Genomes Elucidate Their Genetic Diversity and Vector Capacities.</title>
        <authorList>
            <consortium name="Tick Genome and Microbiome Consortium (TIGMIC)"/>
            <person name="Jia N."/>
            <person name="Wang J."/>
            <person name="Shi W."/>
            <person name="Du L."/>
            <person name="Sun Y."/>
            <person name="Zhan W."/>
            <person name="Jiang J.F."/>
            <person name="Wang Q."/>
            <person name="Zhang B."/>
            <person name="Ji P."/>
            <person name="Bell-Sakyi L."/>
            <person name="Cui X.M."/>
            <person name="Yuan T.T."/>
            <person name="Jiang B.G."/>
            <person name="Yang W.F."/>
            <person name="Lam T.T."/>
            <person name="Chang Q.C."/>
            <person name="Ding S.J."/>
            <person name="Wang X.J."/>
            <person name="Zhu J.G."/>
            <person name="Ruan X.D."/>
            <person name="Zhao L."/>
            <person name="Wei J.T."/>
            <person name="Ye R.Z."/>
            <person name="Que T.C."/>
            <person name="Du C.H."/>
            <person name="Zhou Y.H."/>
            <person name="Cheng J.X."/>
            <person name="Dai P.F."/>
            <person name="Guo W.B."/>
            <person name="Han X.H."/>
            <person name="Huang E.J."/>
            <person name="Li L.F."/>
            <person name="Wei W."/>
            <person name="Gao Y.C."/>
            <person name="Liu J.Z."/>
            <person name="Shao H.Z."/>
            <person name="Wang X."/>
            <person name="Wang C.C."/>
            <person name="Yang T.C."/>
            <person name="Huo Q.B."/>
            <person name="Li W."/>
            <person name="Chen H.Y."/>
            <person name="Chen S.E."/>
            <person name="Zhou L.G."/>
            <person name="Ni X.B."/>
            <person name="Tian J.H."/>
            <person name="Sheng Y."/>
            <person name="Liu T."/>
            <person name="Pan Y.S."/>
            <person name="Xia L.Y."/>
            <person name="Li J."/>
            <person name="Zhao F."/>
            <person name="Cao W.C."/>
        </authorList>
    </citation>
    <scope>NUCLEOTIDE SEQUENCE</scope>
    <source>
        <strain evidence="2">Rmic-2018</strain>
    </source>
</reference>